<organism evidence="2 3">
    <name type="scientific">Candidatus Aphodosoma intestinipullorum</name>
    <dbReference type="NCBI Taxonomy" id="2840674"/>
    <lineage>
        <taxon>Bacteria</taxon>
        <taxon>Pseudomonadati</taxon>
        <taxon>Bacteroidota</taxon>
        <taxon>Bacteroidia</taxon>
        <taxon>Bacteroidales</taxon>
        <taxon>Candidatus Aphodosoma</taxon>
    </lineage>
</organism>
<evidence type="ECO:0000256" key="1">
    <source>
        <dbReference type="SAM" id="MobiDB-lite"/>
    </source>
</evidence>
<evidence type="ECO:0000313" key="3">
    <source>
        <dbReference type="Proteomes" id="UP000712007"/>
    </source>
</evidence>
<dbReference type="Proteomes" id="UP000712007">
    <property type="component" value="Unassembled WGS sequence"/>
</dbReference>
<name>A0A940DI51_9BACT</name>
<comment type="caution">
    <text evidence="2">The sequence shown here is derived from an EMBL/GenBank/DDBJ whole genome shotgun (WGS) entry which is preliminary data.</text>
</comment>
<dbReference type="EMBL" id="JADIMV010000029">
    <property type="protein sequence ID" value="MBO8439309.1"/>
    <property type="molecule type" value="Genomic_DNA"/>
</dbReference>
<accession>A0A940DI51</accession>
<sequence length="229" mass="25914">MKLTLYPHASLRTARRLIRPSGYRLTVRYGAVYTLRIVPQRQPHTPAQLTARAIFAEANRLAVNELKNTKHRAYWQREALRLGYRTAIGACRAYHVRRLRESRCAPVLRNTCPVQTALLRFNKPLRRCRSARPTVSLGIPASPLRSCFMPALIPSSPHSLSVPMRRAALTVSPQCRREPPRRLRTSLSSNRLRPCWCASRQVVARPLRTQTGGRISSEMSTKNASMPAG</sequence>
<gene>
    <name evidence="2" type="ORF">IAC51_01510</name>
</gene>
<reference evidence="2" key="2">
    <citation type="journal article" date="2021" name="PeerJ">
        <title>Extensive microbial diversity within the chicken gut microbiome revealed by metagenomics and culture.</title>
        <authorList>
            <person name="Gilroy R."/>
            <person name="Ravi A."/>
            <person name="Getino M."/>
            <person name="Pursley I."/>
            <person name="Horton D.L."/>
            <person name="Alikhan N.F."/>
            <person name="Baker D."/>
            <person name="Gharbi K."/>
            <person name="Hall N."/>
            <person name="Watson M."/>
            <person name="Adriaenssens E.M."/>
            <person name="Foster-Nyarko E."/>
            <person name="Jarju S."/>
            <person name="Secka A."/>
            <person name="Antonio M."/>
            <person name="Oren A."/>
            <person name="Chaudhuri R.R."/>
            <person name="La Ragione R."/>
            <person name="Hildebrand F."/>
            <person name="Pallen M.J."/>
        </authorList>
    </citation>
    <scope>NUCLEOTIDE SEQUENCE</scope>
    <source>
        <strain evidence="2">3924</strain>
    </source>
</reference>
<protein>
    <submittedName>
        <fullName evidence="2">Uncharacterized protein</fullName>
    </submittedName>
</protein>
<evidence type="ECO:0000313" key="2">
    <source>
        <dbReference type="EMBL" id="MBO8439309.1"/>
    </source>
</evidence>
<reference evidence="2" key="1">
    <citation type="submission" date="2020-10" db="EMBL/GenBank/DDBJ databases">
        <authorList>
            <person name="Gilroy R."/>
        </authorList>
    </citation>
    <scope>NUCLEOTIDE SEQUENCE</scope>
    <source>
        <strain evidence="2">3924</strain>
    </source>
</reference>
<dbReference type="AlphaFoldDB" id="A0A940DI51"/>
<proteinExistence type="predicted"/>
<feature type="region of interest" description="Disordered" evidence="1">
    <location>
        <begin position="210"/>
        <end position="229"/>
    </location>
</feature>